<dbReference type="InterPro" id="IPR001754">
    <property type="entry name" value="OMPdeCOase_dom"/>
</dbReference>
<dbReference type="AlphaFoldDB" id="S9U147"/>
<evidence type="ECO:0000313" key="9">
    <source>
        <dbReference type="EMBL" id="EPY04280.1"/>
    </source>
</evidence>
<evidence type="ECO:0000256" key="3">
    <source>
        <dbReference type="ARBA" id="ARBA00022793"/>
    </source>
</evidence>
<dbReference type="GO" id="GO:0044205">
    <property type="term" value="P:'de novo' UMP biosynthetic process"/>
    <property type="evidence" value="ECO:0007669"/>
    <property type="project" value="UniProtKB-UniRule"/>
</dbReference>
<evidence type="ECO:0000256" key="7">
    <source>
        <dbReference type="HAMAP-Rule" id="MF_01215"/>
    </source>
</evidence>
<comment type="similarity">
    <text evidence="2 7">Belongs to the OMP decarboxylase family. Type 2 subfamily.</text>
</comment>
<dbReference type="RefSeq" id="WP_021262357.1">
    <property type="nucleotide sequence ID" value="NZ_ATMT01000098.1"/>
</dbReference>
<dbReference type="SUPFAM" id="SSF51366">
    <property type="entry name" value="Ribulose-phoshate binding barrel"/>
    <property type="match status" value="1"/>
</dbReference>
<dbReference type="EC" id="4.1.1.23" evidence="7"/>
<dbReference type="GO" id="GO:0004590">
    <property type="term" value="F:orotidine-5'-phosphate decarboxylase activity"/>
    <property type="evidence" value="ECO:0007669"/>
    <property type="project" value="UniProtKB-UniRule"/>
</dbReference>
<keyword evidence="5 7" id="KW-0456">Lyase</keyword>
<dbReference type="CDD" id="cd04725">
    <property type="entry name" value="OMP_decarboxylase_like"/>
    <property type="match status" value="1"/>
</dbReference>
<evidence type="ECO:0000256" key="5">
    <source>
        <dbReference type="ARBA" id="ARBA00023239"/>
    </source>
</evidence>
<keyword evidence="3 7" id="KW-0210">Decarboxylase</keyword>
<accession>S9U147</accession>
<evidence type="ECO:0000256" key="2">
    <source>
        <dbReference type="ARBA" id="ARBA00008847"/>
    </source>
</evidence>
<evidence type="ECO:0000313" key="10">
    <source>
        <dbReference type="Proteomes" id="UP000015344"/>
    </source>
</evidence>
<dbReference type="NCBIfam" id="TIGR02127">
    <property type="entry name" value="pyrF_sub2"/>
    <property type="match status" value="1"/>
</dbReference>
<organism evidence="9 10">
    <name type="scientific">Paenibacillus alvei TS-15</name>
    <dbReference type="NCBI Taxonomy" id="1117108"/>
    <lineage>
        <taxon>Bacteria</taxon>
        <taxon>Bacillati</taxon>
        <taxon>Bacillota</taxon>
        <taxon>Bacilli</taxon>
        <taxon>Bacillales</taxon>
        <taxon>Paenibacillaceae</taxon>
        <taxon>Paenibacillus</taxon>
    </lineage>
</organism>
<keyword evidence="4 7" id="KW-0665">Pyrimidine biosynthesis</keyword>
<comment type="catalytic activity">
    <reaction evidence="6 7">
        <text>orotidine 5'-phosphate + H(+) = UMP + CO2</text>
        <dbReference type="Rhea" id="RHEA:11596"/>
        <dbReference type="ChEBI" id="CHEBI:15378"/>
        <dbReference type="ChEBI" id="CHEBI:16526"/>
        <dbReference type="ChEBI" id="CHEBI:57538"/>
        <dbReference type="ChEBI" id="CHEBI:57865"/>
        <dbReference type="EC" id="4.1.1.23"/>
    </reaction>
</comment>
<dbReference type="Pfam" id="PF00215">
    <property type="entry name" value="OMPdecase"/>
    <property type="match status" value="1"/>
</dbReference>
<comment type="caution">
    <text evidence="9">The sequence shown here is derived from an EMBL/GenBank/DDBJ whole genome shotgun (WGS) entry which is preliminary data.</text>
</comment>
<dbReference type="PATRIC" id="fig|1117108.3.peg.5367"/>
<dbReference type="PANTHER" id="PTHR43375">
    <property type="entry name" value="OROTIDINE 5'-PHOSPHATE DECARBOXYLASE"/>
    <property type="match status" value="1"/>
</dbReference>
<dbReference type="PANTHER" id="PTHR43375:SF1">
    <property type="entry name" value="OROTIDINE 5'-PHOSPHATE DECARBOXYLASE"/>
    <property type="match status" value="1"/>
</dbReference>
<evidence type="ECO:0000259" key="8">
    <source>
        <dbReference type="SMART" id="SM00934"/>
    </source>
</evidence>
<evidence type="ECO:0000256" key="1">
    <source>
        <dbReference type="ARBA" id="ARBA00004861"/>
    </source>
</evidence>
<sequence length="306" mass="33835">MRNFADELIEQCMKKNSVLVVGLDPDIKLFPDFLSKQIDSSLESISEVIYEFNKIVIDAVADHVVAVKPQLAYYEVYGSYGIKALEKTIEYARSKQLVIINDAKRGDIGSTSMAYAQAFLGEGIIAGDMVTVNPFLGSDGYMPFLEVADENNKGVFLLLKTSNPSSYEIQDLILENGEQLYFKMAEDINKLASATIGSNNYSYIGAVVGATYPEEAKKLRKMLPYSIFLVPGFGKQGGKAENLSVFFDAKGNGALISSSRGIIYSYMDGDNEWVKATKDEMFKRIQKSVLTANEQINSVRFNESGI</sequence>
<dbReference type="InterPro" id="IPR011995">
    <property type="entry name" value="OMPdecase_type-2"/>
</dbReference>
<dbReference type="InterPro" id="IPR011060">
    <property type="entry name" value="RibuloseP-bd_barrel"/>
</dbReference>
<evidence type="ECO:0000256" key="6">
    <source>
        <dbReference type="ARBA" id="ARBA00049157"/>
    </source>
</evidence>
<gene>
    <name evidence="7" type="primary">pyrF</name>
    <name evidence="9" type="ORF">PAALTS15_25979</name>
</gene>
<dbReference type="GO" id="GO:0006207">
    <property type="term" value="P:'de novo' pyrimidine nucleobase biosynthetic process"/>
    <property type="evidence" value="ECO:0007669"/>
    <property type="project" value="InterPro"/>
</dbReference>
<reference evidence="9 10" key="1">
    <citation type="submission" date="2013-05" db="EMBL/GenBank/DDBJ databases">
        <authorList>
            <person name="Strain E.A."/>
            <person name="Brown E."/>
            <person name="Allard M.W."/>
            <person name="Luo Y.L."/>
        </authorList>
    </citation>
    <scope>NUCLEOTIDE SEQUENCE [LARGE SCALE GENOMIC DNA]</scope>
    <source>
        <strain evidence="9 10">TS-15</strain>
    </source>
</reference>
<dbReference type="SMART" id="SM00934">
    <property type="entry name" value="OMPdecase"/>
    <property type="match status" value="1"/>
</dbReference>
<name>S9U147_PAEAL</name>
<dbReference type="UniPathway" id="UPA00070">
    <property type="reaction ID" value="UER00120"/>
</dbReference>
<proteinExistence type="inferred from homology"/>
<dbReference type="EMBL" id="ATMT01000098">
    <property type="protein sequence ID" value="EPY04280.1"/>
    <property type="molecule type" value="Genomic_DNA"/>
</dbReference>
<protein>
    <recommendedName>
        <fullName evidence="7">Orotidine 5'-phosphate decarboxylase</fullName>
        <ecNumber evidence="7">4.1.1.23</ecNumber>
    </recommendedName>
    <alternativeName>
        <fullName evidence="7">OMP decarboxylase</fullName>
        <shortName evidence="7">OMPDCase</shortName>
        <shortName evidence="7">OMPdecase</shortName>
    </alternativeName>
</protein>
<dbReference type="HAMAP" id="MF_01215">
    <property type="entry name" value="OMPdecase_type2"/>
    <property type="match status" value="1"/>
</dbReference>
<feature type="active site" description="Proton donor" evidence="7">
    <location>
        <position position="104"/>
    </location>
</feature>
<evidence type="ECO:0000256" key="4">
    <source>
        <dbReference type="ARBA" id="ARBA00022975"/>
    </source>
</evidence>
<feature type="domain" description="Orotidine 5'-phosphate decarboxylase" evidence="8">
    <location>
        <begin position="18"/>
        <end position="276"/>
    </location>
</feature>
<dbReference type="Proteomes" id="UP000015344">
    <property type="component" value="Unassembled WGS sequence"/>
</dbReference>
<dbReference type="InterPro" id="IPR013785">
    <property type="entry name" value="Aldolase_TIM"/>
</dbReference>
<dbReference type="Gene3D" id="3.20.20.70">
    <property type="entry name" value="Aldolase class I"/>
    <property type="match status" value="1"/>
</dbReference>
<comment type="pathway">
    <text evidence="1 7">Pyrimidine metabolism; UMP biosynthesis via de novo pathway; UMP from orotate: step 2/2.</text>
</comment>
<dbReference type="eggNOG" id="COG0284">
    <property type="taxonomic scope" value="Bacteria"/>
</dbReference>